<organism evidence="1 2">
    <name type="scientific">Hyalomma asiaticum</name>
    <name type="common">Tick</name>
    <dbReference type="NCBI Taxonomy" id="266040"/>
    <lineage>
        <taxon>Eukaryota</taxon>
        <taxon>Metazoa</taxon>
        <taxon>Ecdysozoa</taxon>
        <taxon>Arthropoda</taxon>
        <taxon>Chelicerata</taxon>
        <taxon>Arachnida</taxon>
        <taxon>Acari</taxon>
        <taxon>Parasitiformes</taxon>
        <taxon>Ixodida</taxon>
        <taxon>Ixodoidea</taxon>
        <taxon>Ixodidae</taxon>
        <taxon>Hyalomminae</taxon>
        <taxon>Hyalomma</taxon>
    </lineage>
</organism>
<dbReference type="EMBL" id="CM023489">
    <property type="protein sequence ID" value="KAH6922268.1"/>
    <property type="molecule type" value="Genomic_DNA"/>
</dbReference>
<reference evidence="1" key="1">
    <citation type="submission" date="2020-05" db="EMBL/GenBank/DDBJ databases">
        <title>Large-scale comparative analyses of tick genomes elucidate their genetic diversity and vector capacities.</title>
        <authorList>
            <person name="Jia N."/>
            <person name="Wang J."/>
            <person name="Shi W."/>
            <person name="Du L."/>
            <person name="Sun Y."/>
            <person name="Zhan W."/>
            <person name="Jiang J."/>
            <person name="Wang Q."/>
            <person name="Zhang B."/>
            <person name="Ji P."/>
            <person name="Sakyi L.B."/>
            <person name="Cui X."/>
            <person name="Yuan T."/>
            <person name="Jiang B."/>
            <person name="Yang W."/>
            <person name="Lam T.T.-Y."/>
            <person name="Chang Q."/>
            <person name="Ding S."/>
            <person name="Wang X."/>
            <person name="Zhu J."/>
            <person name="Ruan X."/>
            <person name="Zhao L."/>
            <person name="Wei J."/>
            <person name="Que T."/>
            <person name="Du C."/>
            <person name="Cheng J."/>
            <person name="Dai P."/>
            <person name="Han X."/>
            <person name="Huang E."/>
            <person name="Gao Y."/>
            <person name="Liu J."/>
            <person name="Shao H."/>
            <person name="Ye R."/>
            <person name="Li L."/>
            <person name="Wei W."/>
            <person name="Wang X."/>
            <person name="Wang C."/>
            <person name="Yang T."/>
            <person name="Huo Q."/>
            <person name="Li W."/>
            <person name="Guo W."/>
            <person name="Chen H."/>
            <person name="Zhou L."/>
            <person name="Ni X."/>
            <person name="Tian J."/>
            <person name="Zhou Y."/>
            <person name="Sheng Y."/>
            <person name="Liu T."/>
            <person name="Pan Y."/>
            <person name="Xia L."/>
            <person name="Li J."/>
            <person name="Zhao F."/>
            <person name="Cao W."/>
        </authorList>
    </citation>
    <scope>NUCLEOTIDE SEQUENCE</scope>
    <source>
        <strain evidence="1">Hyas-2018</strain>
    </source>
</reference>
<name>A0ACB7RIS4_HYAAI</name>
<sequence>MPVSEVNYSDMVDADVLEFFRKGKRNFQGDSESEDPADVVSDAITKPRNVLVYYEQISEQDAAILRRMLTSILPVWTLIIFDISLRAFKVAFDNLEECPSVKHFFFGIDCEGNDMGTDISGALRGVQYFGLDCRNVGSQFPHDIASYLRQENSWKELFPRQYLWR</sequence>
<comment type="caution">
    <text evidence="1">The sequence shown here is derived from an EMBL/GenBank/DDBJ whole genome shotgun (WGS) entry which is preliminary data.</text>
</comment>
<evidence type="ECO:0000313" key="1">
    <source>
        <dbReference type="EMBL" id="KAH6922268.1"/>
    </source>
</evidence>
<protein>
    <submittedName>
        <fullName evidence="1">Uncharacterized protein</fullName>
    </submittedName>
</protein>
<dbReference type="Proteomes" id="UP000821845">
    <property type="component" value="Chromosome 9"/>
</dbReference>
<accession>A0ACB7RIS4</accession>
<gene>
    <name evidence="1" type="ORF">HPB50_011340</name>
</gene>
<evidence type="ECO:0000313" key="2">
    <source>
        <dbReference type="Proteomes" id="UP000821845"/>
    </source>
</evidence>
<keyword evidence="2" id="KW-1185">Reference proteome</keyword>
<proteinExistence type="predicted"/>